<comment type="caution">
    <text evidence="2">The sequence shown here is derived from an EMBL/GenBank/DDBJ whole genome shotgun (WGS) entry which is preliminary data.</text>
</comment>
<organism evidence="2 3">
    <name type="scientific">Candidatus Woesebacteria bacterium RIFOXYA1_FULL_43_9</name>
    <dbReference type="NCBI Taxonomy" id="1802534"/>
    <lineage>
        <taxon>Bacteria</taxon>
        <taxon>Candidatus Woeseibacteriota</taxon>
    </lineage>
</organism>
<feature type="transmembrane region" description="Helical" evidence="1">
    <location>
        <begin position="241"/>
        <end position="259"/>
    </location>
</feature>
<keyword evidence="1" id="KW-1133">Transmembrane helix</keyword>
<protein>
    <recommendedName>
        <fullName evidence="4">Glycosyltransferase RgtA/B/C/D-like domain-containing protein</fullName>
    </recommendedName>
</protein>
<dbReference type="Proteomes" id="UP000179241">
    <property type="component" value="Unassembled WGS sequence"/>
</dbReference>
<evidence type="ECO:0000256" key="1">
    <source>
        <dbReference type="SAM" id="Phobius"/>
    </source>
</evidence>
<dbReference type="EMBL" id="MGHU01000058">
    <property type="protein sequence ID" value="OGM76288.1"/>
    <property type="molecule type" value="Genomic_DNA"/>
</dbReference>
<accession>A0A1F8CKL3</accession>
<feature type="transmembrane region" description="Helical" evidence="1">
    <location>
        <begin position="318"/>
        <end position="340"/>
    </location>
</feature>
<name>A0A1F8CKL3_9BACT</name>
<feature type="transmembrane region" description="Helical" evidence="1">
    <location>
        <begin position="215"/>
        <end position="234"/>
    </location>
</feature>
<dbReference type="AlphaFoldDB" id="A0A1F8CKL3"/>
<keyword evidence="1" id="KW-0472">Membrane</keyword>
<evidence type="ECO:0000313" key="3">
    <source>
        <dbReference type="Proteomes" id="UP000179241"/>
    </source>
</evidence>
<keyword evidence="1" id="KW-0812">Transmembrane</keyword>
<reference evidence="2 3" key="1">
    <citation type="journal article" date="2016" name="Nat. Commun.">
        <title>Thousands of microbial genomes shed light on interconnected biogeochemical processes in an aquifer system.</title>
        <authorList>
            <person name="Anantharaman K."/>
            <person name="Brown C.T."/>
            <person name="Hug L.A."/>
            <person name="Sharon I."/>
            <person name="Castelle C.J."/>
            <person name="Probst A.J."/>
            <person name="Thomas B.C."/>
            <person name="Singh A."/>
            <person name="Wilkins M.J."/>
            <person name="Karaoz U."/>
            <person name="Brodie E.L."/>
            <person name="Williams K.H."/>
            <person name="Hubbard S.S."/>
            <person name="Banfield J.F."/>
        </authorList>
    </citation>
    <scope>NUCLEOTIDE SEQUENCE [LARGE SCALE GENOMIC DNA]</scope>
</reference>
<evidence type="ECO:0008006" key="4">
    <source>
        <dbReference type="Google" id="ProtNLM"/>
    </source>
</evidence>
<evidence type="ECO:0000313" key="2">
    <source>
        <dbReference type="EMBL" id="OGM76288.1"/>
    </source>
</evidence>
<proteinExistence type="predicted"/>
<feature type="transmembrane region" description="Helical" evidence="1">
    <location>
        <begin position="122"/>
        <end position="143"/>
    </location>
</feature>
<feature type="transmembrane region" description="Helical" evidence="1">
    <location>
        <begin position="92"/>
        <end position="110"/>
    </location>
</feature>
<feature type="transmembrane region" description="Helical" evidence="1">
    <location>
        <begin position="346"/>
        <end position="365"/>
    </location>
</feature>
<feature type="transmembrane region" description="Helical" evidence="1">
    <location>
        <begin position="377"/>
        <end position="396"/>
    </location>
</feature>
<sequence>MKFWILLVATLGIVLQLAVISPSGTKVNDNLLFWSSHGHDGIWHIAVANELQRTFPPLNPIFAGEKLVNYHFFSDIPLAFINSLTGIPKITLYFHILPVIYSFFLGYFAYKAGKELGRNKLTGLFSVFAVYFIGSFGFIVTLLQNRGVGGESLFWATQVQSSIGNPPQILANIFLLAFTYYLARYLQGGSLQGRVPPCQKLLLTLLPALASASKIYAGLVIYPALLIVAMYRYIATKKTDLLIISVISGLLTLAIYLPFTKSAGSFLIWEPLWYGKRLFLDAGRIGIPNFAFILQHYESLTSIKSYIGLFVKYNFPALLLMIFGNLGVRSLGFLAIPVLFKKNKLISIFLLATAGIAFIIPNLFLQKGVATNTSQTFQYMLLVFGLYFALATSSLFSKIHNLRSKTLFLIVVFALSIPTQIGLLHEFYRRPAFAKISRAELEALSFIKNNYQGNQTILTPPYDRYYEEVGNPTPHIWDWFDTSYVAALSEKQTYFADYEQVDIMGYDYQHRKNIQESIFQTEFDPDMFKQEKINLIYFPKTRAPKTNFSTIPTMKKVYNNSEVEIWEIK</sequence>
<gene>
    <name evidence="2" type="ORF">A2188_00575</name>
</gene>
<feature type="transmembrane region" description="Helical" evidence="1">
    <location>
        <begin position="408"/>
        <end position="428"/>
    </location>
</feature>